<proteinExistence type="predicted"/>
<organism evidence="3 6">
    <name type="scientific">Macrostomum lignano</name>
    <dbReference type="NCBI Taxonomy" id="282301"/>
    <lineage>
        <taxon>Eukaryota</taxon>
        <taxon>Metazoa</taxon>
        <taxon>Spiralia</taxon>
        <taxon>Lophotrochozoa</taxon>
        <taxon>Platyhelminthes</taxon>
        <taxon>Rhabditophora</taxon>
        <taxon>Macrostomorpha</taxon>
        <taxon>Macrostomida</taxon>
        <taxon>Macrostomidae</taxon>
        <taxon>Macrostomum</taxon>
    </lineage>
</organism>
<keyword evidence="2" id="KW-0472">Membrane</keyword>
<dbReference type="EMBL" id="NIVC01001537">
    <property type="protein sequence ID" value="PAA66732.1"/>
    <property type="molecule type" value="Genomic_DNA"/>
</dbReference>
<keyword evidence="6" id="KW-1185">Reference proteome</keyword>
<name>A0A267F143_9PLAT</name>
<comment type="caution">
    <text evidence="3">The sequence shown here is derived from an EMBL/GenBank/DDBJ whole genome shotgun (WGS) entry which is preliminary data.</text>
</comment>
<evidence type="ECO:0000256" key="1">
    <source>
        <dbReference type="SAM" id="MobiDB-lite"/>
    </source>
</evidence>
<evidence type="ECO:0000313" key="3">
    <source>
        <dbReference type="EMBL" id="PAA66732.1"/>
    </source>
</evidence>
<keyword evidence="2" id="KW-0812">Transmembrane</keyword>
<evidence type="ECO:0000313" key="6">
    <source>
        <dbReference type="Proteomes" id="UP000215902"/>
    </source>
</evidence>
<dbReference type="AlphaFoldDB" id="A0A267F143"/>
<feature type="transmembrane region" description="Helical" evidence="2">
    <location>
        <begin position="83"/>
        <end position="106"/>
    </location>
</feature>
<feature type="region of interest" description="Disordered" evidence="1">
    <location>
        <begin position="31"/>
        <end position="50"/>
    </location>
</feature>
<keyword evidence="2" id="KW-1133">Transmembrane helix</keyword>
<dbReference type="EMBL" id="NIVC01000864">
    <property type="protein sequence ID" value="PAA75746.1"/>
    <property type="molecule type" value="Genomic_DNA"/>
</dbReference>
<gene>
    <name evidence="3" type="ORF">BOX15_Mlig022105g1</name>
    <name evidence="5" type="ORF">BOX15_Mlig022105g2</name>
    <name evidence="4" type="ORF">BOX15_Mlig022105g3</name>
</gene>
<reference evidence="3 6" key="1">
    <citation type="submission" date="2017-06" db="EMBL/GenBank/DDBJ databases">
        <title>A platform for efficient transgenesis in Macrostomum lignano, a flatworm model organism for stem cell research.</title>
        <authorList>
            <person name="Berezikov E."/>
        </authorList>
    </citation>
    <scope>NUCLEOTIDE SEQUENCE [LARGE SCALE GENOMIC DNA]</scope>
    <source>
        <strain evidence="3">DV1</strain>
        <tissue evidence="3">Whole organism</tissue>
    </source>
</reference>
<evidence type="ECO:0000313" key="5">
    <source>
        <dbReference type="EMBL" id="PAA79621.1"/>
    </source>
</evidence>
<sequence>MSLPQQRSRDSWDLDGIRKAALERLTNSQLTSYKSAKEKPRTSDRSEDSVSKLVPEAELKQFTLVDEMMKNQWLLRLINRRDLVMSIVSTVLLMASIALFATAQIIQPDQFNRNIPKKFYTKAYMWQYNWQQRFLQAYAVSLLSYLIAFHLSVRWRLEMDEQIEQSRVAESELVRFSN</sequence>
<dbReference type="Proteomes" id="UP000215902">
    <property type="component" value="Unassembled WGS sequence"/>
</dbReference>
<evidence type="ECO:0000256" key="2">
    <source>
        <dbReference type="SAM" id="Phobius"/>
    </source>
</evidence>
<feature type="compositionally biased region" description="Basic and acidic residues" evidence="1">
    <location>
        <begin position="35"/>
        <end position="50"/>
    </location>
</feature>
<accession>A0A267F143</accession>
<feature type="transmembrane region" description="Helical" evidence="2">
    <location>
        <begin position="134"/>
        <end position="153"/>
    </location>
</feature>
<protein>
    <submittedName>
        <fullName evidence="3">Uncharacterized protein</fullName>
    </submittedName>
</protein>
<evidence type="ECO:0000313" key="4">
    <source>
        <dbReference type="EMBL" id="PAA75746.1"/>
    </source>
</evidence>
<dbReference type="EMBL" id="NIVC01000624">
    <property type="protein sequence ID" value="PAA79621.1"/>
    <property type="molecule type" value="Genomic_DNA"/>
</dbReference>